<sequence length="109" mass="12322">MPRSGVTQVRRVRSELEAKQDLEDCDAVKRLRCFQISGGSATRPRPQLYEPAGIEWRNITGGTCALILSPRPTRDDSRGGQRVQEAASLRLFFIYELRLLRKTEAASFV</sequence>
<evidence type="ECO:0000313" key="2">
    <source>
        <dbReference type="Proteomes" id="UP000837857"/>
    </source>
</evidence>
<evidence type="ECO:0000313" key="1">
    <source>
        <dbReference type="EMBL" id="CAH2047001.1"/>
    </source>
</evidence>
<accession>A0ABN8I3C9</accession>
<keyword evidence="2" id="KW-1185">Reference proteome</keyword>
<dbReference type="EMBL" id="OW152829">
    <property type="protein sequence ID" value="CAH2047001.1"/>
    <property type="molecule type" value="Genomic_DNA"/>
</dbReference>
<reference evidence="1" key="1">
    <citation type="submission" date="2022-03" db="EMBL/GenBank/DDBJ databases">
        <authorList>
            <person name="Martin H S."/>
        </authorList>
    </citation>
    <scope>NUCLEOTIDE SEQUENCE</scope>
</reference>
<gene>
    <name evidence="1" type="ORF">IPOD504_LOCUS5584</name>
</gene>
<name>A0ABN8I3C9_9NEOP</name>
<protein>
    <submittedName>
        <fullName evidence="1">Uncharacterized protein</fullName>
    </submittedName>
</protein>
<proteinExistence type="predicted"/>
<dbReference type="Proteomes" id="UP000837857">
    <property type="component" value="Chromosome 17"/>
</dbReference>
<feature type="non-terminal residue" evidence="1">
    <location>
        <position position="109"/>
    </location>
</feature>
<organism evidence="1 2">
    <name type="scientific">Iphiclides podalirius</name>
    <name type="common">scarce swallowtail</name>
    <dbReference type="NCBI Taxonomy" id="110791"/>
    <lineage>
        <taxon>Eukaryota</taxon>
        <taxon>Metazoa</taxon>
        <taxon>Ecdysozoa</taxon>
        <taxon>Arthropoda</taxon>
        <taxon>Hexapoda</taxon>
        <taxon>Insecta</taxon>
        <taxon>Pterygota</taxon>
        <taxon>Neoptera</taxon>
        <taxon>Endopterygota</taxon>
        <taxon>Lepidoptera</taxon>
        <taxon>Glossata</taxon>
        <taxon>Ditrysia</taxon>
        <taxon>Papilionoidea</taxon>
        <taxon>Papilionidae</taxon>
        <taxon>Papilioninae</taxon>
        <taxon>Iphiclides</taxon>
    </lineage>
</organism>